<evidence type="ECO:0000313" key="1">
    <source>
        <dbReference type="EMBL" id="MBU2661887.1"/>
    </source>
</evidence>
<protein>
    <submittedName>
        <fullName evidence="1">Uncharacterized protein</fullName>
    </submittedName>
</protein>
<dbReference type="Proteomes" id="UP001519654">
    <property type="component" value="Unassembled WGS sequence"/>
</dbReference>
<accession>A0ABS5YEV6</accession>
<dbReference type="RefSeq" id="WP_215783901.1">
    <property type="nucleotide sequence ID" value="NZ_JAHKKG010000001.1"/>
</dbReference>
<keyword evidence="2" id="KW-1185">Reference proteome</keyword>
<name>A0ABS5YEV6_9ACTN</name>
<dbReference type="EMBL" id="JAHKKG010000001">
    <property type="protein sequence ID" value="MBU2661887.1"/>
    <property type="molecule type" value="Genomic_DNA"/>
</dbReference>
<reference evidence="1 2" key="1">
    <citation type="submission" date="2021-06" db="EMBL/GenBank/DDBJ databases">
        <title>Actinoplanes lichenicola sp. nov., and Actinoplanes ovalisporus sp. nov., isolated from lichen in Thailand.</title>
        <authorList>
            <person name="Saeng-In P."/>
            <person name="Kanchanasin P."/>
            <person name="Yuki M."/>
            <person name="Kudo T."/>
            <person name="Ohkuma M."/>
            <person name="Phongsopitanun W."/>
            <person name="Tanasupawat S."/>
        </authorList>
    </citation>
    <scope>NUCLEOTIDE SEQUENCE [LARGE SCALE GENOMIC DNA]</scope>
    <source>
        <strain evidence="1 2">NBRC 110975</strain>
    </source>
</reference>
<evidence type="ECO:0000313" key="2">
    <source>
        <dbReference type="Proteomes" id="UP001519654"/>
    </source>
</evidence>
<sequence>MTLAPSNQYVVCVQMVANSSRCTAKVNVSSRPMMPTATKLSRSRADASCPAVRLAWLGGLA</sequence>
<organism evidence="1 2">
    <name type="scientific">Paractinoplanes bogorensis</name>
    <dbReference type="NCBI Taxonomy" id="1610840"/>
    <lineage>
        <taxon>Bacteria</taxon>
        <taxon>Bacillati</taxon>
        <taxon>Actinomycetota</taxon>
        <taxon>Actinomycetes</taxon>
        <taxon>Micromonosporales</taxon>
        <taxon>Micromonosporaceae</taxon>
        <taxon>Paractinoplanes</taxon>
    </lineage>
</organism>
<gene>
    <name evidence="1" type="ORF">KOI35_00050</name>
</gene>
<proteinExistence type="predicted"/>
<comment type="caution">
    <text evidence="1">The sequence shown here is derived from an EMBL/GenBank/DDBJ whole genome shotgun (WGS) entry which is preliminary data.</text>
</comment>